<dbReference type="STRING" id="984487.A0A1E4SHN6"/>
<dbReference type="InterPro" id="IPR013320">
    <property type="entry name" value="ConA-like_dom_sf"/>
</dbReference>
<feature type="region of interest" description="Disordered" evidence="19">
    <location>
        <begin position="561"/>
        <end position="582"/>
    </location>
</feature>
<evidence type="ECO:0000256" key="16">
    <source>
        <dbReference type="ARBA" id="ARBA00046288"/>
    </source>
</evidence>
<keyword evidence="9" id="KW-0106">Calcium</keyword>
<sequence length="582" mass="66582">MLKCLVVLALFVQAFGLEIPEYAPYQKHLTSGAIFDQFDYDSLKSSPWVPSSATKFDEGRREVVAYNGEWGIETSKKVKGYANDRGLVMKSQAAHYAIARKLDEPFDNTGNDLVFQYEIKLENDLSCGGTYVKLLSLQADYLKFNSDTPYQVMFGPDKCGSQNMVHFIIKRVNPHTGVAEEKHLRTAPMSKGGVLSSLYTLIIKKNQDFEIRINGEVAKAGNLVTSTSLLRPPLNPPREIEDPNDKKPFGWDERLTIPDPNAEKPDNYELNHVWTQIPDVRAEKPEDWDESKPKLVRAEDSQVPDYWDEEEDGEWIAPLVPNPECENISGCGPWEPPLVDNPHYIGPWASPRIDNPDYQGEWKPRTIPNPEYYNDERPSDLEPIGAIAFELWSMDSNVMFDNVYLGHLIKEAEQIGNETWRPKYELEHVYREANRPKLRNEPVPPPPDFQDLLFADPEESTLSQFLNFIRMASKRQYLEFSDFIFEFVMDPVPTVLESPVRFVIYCSISVVVLSVIFGTWAVLMFVLFNKSEEPSLQEEKPETEVQYVPKIEELSDHEIETVTASESTSSAVHQENNTTKRK</sequence>
<evidence type="ECO:0000256" key="5">
    <source>
        <dbReference type="ARBA" id="ARBA00022729"/>
    </source>
</evidence>
<dbReference type="PANTHER" id="PTHR11073:SF1">
    <property type="entry name" value="CALNEXIN 14D-RELATED"/>
    <property type="match status" value="1"/>
</dbReference>
<dbReference type="GO" id="GO:0005789">
    <property type="term" value="C:endoplasmic reticulum membrane"/>
    <property type="evidence" value="ECO:0007669"/>
    <property type="project" value="UniProtKB-SubCell"/>
</dbReference>
<feature type="disulfide bond" evidence="17">
    <location>
        <begin position="127"/>
        <end position="159"/>
    </location>
</feature>
<dbReference type="SUPFAM" id="SSF63887">
    <property type="entry name" value="P-domain of calnexin/calreticulin"/>
    <property type="match status" value="1"/>
</dbReference>
<keyword evidence="8 18" id="KW-0256">Endoplasmic reticulum</keyword>
<evidence type="ECO:0000256" key="4">
    <source>
        <dbReference type="ARBA" id="ARBA00022723"/>
    </source>
</evidence>
<comment type="function">
    <text evidence="15">Calcium-binding protein that interacts with newly synthesized monoglucosylated glycoproteins in the endoplasmic reticulum. It may act in assisting protein assembly and/or in the retention within the ER of unassembled protein subunits. It seems to play a major role in the quality control apparatus of the ER by the retention of incorrectly folded proteins.</text>
</comment>
<proteinExistence type="inferred from homology"/>
<keyword evidence="4" id="KW-0479">Metal-binding</keyword>
<dbReference type="PRINTS" id="PR00626">
    <property type="entry name" value="CALRETICULIN"/>
</dbReference>
<dbReference type="GO" id="GO:0051082">
    <property type="term" value="F:unfolded protein binding"/>
    <property type="evidence" value="ECO:0007669"/>
    <property type="project" value="InterPro"/>
</dbReference>
<evidence type="ECO:0000256" key="13">
    <source>
        <dbReference type="ARBA" id="ARBA00023180"/>
    </source>
</evidence>
<feature type="compositionally biased region" description="Low complexity" evidence="19">
    <location>
        <begin position="561"/>
        <end position="572"/>
    </location>
</feature>
<keyword evidence="3 18" id="KW-0812">Transmembrane</keyword>
<reference evidence="21" key="1">
    <citation type="submission" date="2016-05" db="EMBL/GenBank/DDBJ databases">
        <title>Comparative genomics of biotechnologically important yeasts.</title>
        <authorList>
            <consortium name="DOE Joint Genome Institute"/>
            <person name="Riley R."/>
            <person name="Haridas S."/>
            <person name="Wolfe K.H."/>
            <person name="Lopes M.R."/>
            <person name="Hittinger C.T."/>
            <person name="Goker M."/>
            <person name="Salamov A."/>
            <person name="Wisecaver J."/>
            <person name="Long T.M."/>
            <person name="Aerts A.L."/>
            <person name="Barry K."/>
            <person name="Choi C."/>
            <person name="Clum A."/>
            <person name="Coughlan A.Y."/>
            <person name="Deshpande S."/>
            <person name="Douglass A.P."/>
            <person name="Hanson S.J."/>
            <person name="Klenk H.-P."/>
            <person name="Labutti K."/>
            <person name="Lapidus A."/>
            <person name="Lindquist E."/>
            <person name="Lipzen A."/>
            <person name="Meier-Kolthoff J.P."/>
            <person name="Ohm R.A."/>
            <person name="Otillar R.P."/>
            <person name="Pangilinan J."/>
            <person name="Peng Y."/>
            <person name="Rokas A."/>
            <person name="Rosa C.A."/>
            <person name="Scheuner C."/>
            <person name="Sibirny A.A."/>
            <person name="Slot J.C."/>
            <person name="Stielow J.B."/>
            <person name="Sun H."/>
            <person name="Kurtzman C.P."/>
            <person name="Blackwell M."/>
            <person name="Grigoriev I.V."/>
            <person name="Jeffries T.W."/>
        </authorList>
    </citation>
    <scope>NUCLEOTIDE SEQUENCE [LARGE SCALE GENOMIC DNA]</scope>
    <source>
        <strain evidence="21">NRRL Y-17324</strain>
    </source>
</reference>
<comment type="similarity">
    <text evidence="2 18">Belongs to the calreticulin family.</text>
</comment>
<dbReference type="Gene3D" id="2.10.250.10">
    <property type="entry name" value="Calreticulin/calnexin, P domain"/>
    <property type="match status" value="1"/>
</dbReference>
<keyword evidence="6" id="KW-0430">Lectin</keyword>
<dbReference type="FunFam" id="2.10.250.10:FF:000001">
    <property type="entry name" value="Calnexin homolog"/>
    <property type="match status" value="1"/>
</dbReference>
<accession>A0A1E4SHN6</accession>
<evidence type="ECO:0000256" key="6">
    <source>
        <dbReference type="ARBA" id="ARBA00022734"/>
    </source>
</evidence>
<evidence type="ECO:0000256" key="11">
    <source>
        <dbReference type="ARBA" id="ARBA00023136"/>
    </source>
</evidence>
<name>A0A1E4SHN6_9ASCO</name>
<evidence type="ECO:0000256" key="15">
    <source>
        <dbReference type="ARBA" id="ARBA00037525"/>
    </source>
</evidence>
<evidence type="ECO:0000256" key="18">
    <source>
        <dbReference type="RuleBase" id="RU362126"/>
    </source>
</evidence>
<feature type="region of interest" description="Disordered" evidence="19">
    <location>
        <begin position="229"/>
        <end position="252"/>
    </location>
</feature>
<evidence type="ECO:0000256" key="2">
    <source>
        <dbReference type="ARBA" id="ARBA00010983"/>
    </source>
</evidence>
<evidence type="ECO:0000256" key="1">
    <source>
        <dbReference type="ARBA" id="ARBA00004389"/>
    </source>
</evidence>
<feature type="compositionally biased region" description="Polar residues" evidence="19">
    <location>
        <begin position="573"/>
        <end position="582"/>
    </location>
</feature>
<dbReference type="Proteomes" id="UP000094285">
    <property type="component" value="Unassembled WGS sequence"/>
</dbReference>
<feature type="region of interest" description="Disordered" evidence="19">
    <location>
        <begin position="283"/>
        <end position="311"/>
    </location>
</feature>
<comment type="subcellular location">
    <subcellularLocation>
        <location evidence="16">Endomembrane system</location>
        <topology evidence="16">Single-pass type I membrane protein</topology>
    </subcellularLocation>
    <subcellularLocation>
        <location evidence="1">Endoplasmic reticulum membrane</location>
        <topology evidence="1">Single-pass membrane protein</topology>
    </subcellularLocation>
</comment>
<keyword evidence="10 18" id="KW-1133">Transmembrane helix</keyword>
<evidence type="ECO:0000313" key="21">
    <source>
        <dbReference type="Proteomes" id="UP000094285"/>
    </source>
</evidence>
<evidence type="ECO:0000256" key="14">
    <source>
        <dbReference type="ARBA" id="ARBA00023186"/>
    </source>
</evidence>
<evidence type="ECO:0000256" key="10">
    <source>
        <dbReference type="ARBA" id="ARBA00022989"/>
    </source>
</evidence>
<evidence type="ECO:0000256" key="7">
    <source>
        <dbReference type="ARBA" id="ARBA00022737"/>
    </source>
</evidence>
<gene>
    <name evidence="20" type="ORF">CANTADRAFT_26086</name>
</gene>
<dbReference type="EMBL" id="KV453912">
    <property type="protein sequence ID" value="ODV79006.1"/>
    <property type="molecule type" value="Genomic_DNA"/>
</dbReference>
<feature type="compositionally biased region" description="Basic and acidic residues" evidence="19">
    <location>
        <begin position="283"/>
        <end position="300"/>
    </location>
</feature>
<keyword evidence="11 18" id="KW-0472">Membrane</keyword>
<evidence type="ECO:0000256" key="8">
    <source>
        <dbReference type="ARBA" id="ARBA00022824"/>
    </source>
</evidence>
<feature type="transmembrane region" description="Helical" evidence="18">
    <location>
        <begin position="502"/>
        <end position="528"/>
    </location>
</feature>
<keyword evidence="5 18" id="KW-0732">Signal</keyword>
<evidence type="ECO:0000313" key="20">
    <source>
        <dbReference type="EMBL" id="ODV79006.1"/>
    </source>
</evidence>
<dbReference type="PANTHER" id="PTHR11073">
    <property type="entry name" value="CALRETICULIN AND CALNEXIN"/>
    <property type="match status" value="1"/>
</dbReference>
<dbReference type="GO" id="GO:0030246">
    <property type="term" value="F:carbohydrate binding"/>
    <property type="evidence" value="ECO:0007669"/>
    <property type="project" value="UniProtKB-KW"/>
</dbReference>
<keyword evidence="12 17" id="KW-1015">Disulfide bond</keyword>
<dbReference type="FunFam" id="2.60.120.200:FF:000048">
    <property type="entry name" value="Calnexin homolog"/>
    <property type="match status" value="1"/>
</dbReference>
<dbReference type="PROSITE" id="PS00804">
    <property type="entry name" value="CALRETICULIN_2"/>
    <property type="match status" value="1"/>
</dbReference>
<organism evidence="20 21">
    <name type="scientific">Suhomyces tanzawaensis NRRL Y-17324</name>
    <dbReference type="NCBI Taxonomy" id="984487"/>
    <lineage>
        <taxon>Eukaryota</taxon>
        <taxon>Fungi</taxon>
        <taxon>Dikarya</taxon>
        <taxon>Ascomycota</taxon>
        <taxon>Saccharomycotina</taxon>
        <taxon>Pichiomycetes</taxon>
        <taxon>Debaryomycetaceae</taxon>
        <taxon>Suhomyces</taxon>
    </lineage>
</organism>
<dbReference type="Gene3D" id="2.60.120.200">
    <property type="match status" value="1"/>
</dbReference>
<evidence type="ECO:0000256" key="9">
    <source>
        <dbReference type="ARBA" id="ARBA00022837"/>
    </source>
</evidence>
<keyword evidence="7" id="KW-0677">Repeat</keyword>
<dbReference type="RefSeq" id="XP_020064128.1">
    <property type="nucleotide sequence ID" value="XM_020207641.1"/>
</dbReference>
<keyword evidence="13" id="KW-0325">Glycoprotein</keyword>
<dbReference type="InterPro" id="IPR018124">
    <property type="entry name" value="Calret/calnex_CS"/>
</dbReference>
<feature type="chain" id="PRO_5009027750" evidence="18">
    <location>
        <begin position="17"/>
        <end position="582"/>
    </location>
</feature>
<feature type="signal peptide" evidence="18">
    <location>
        <begin position="1"/>
        <end position="16"/>
    </location>
</feature>
<evidence type="ECO:0000256" key="3">
    <source>
        <dbReference type="ARBA" id="ARBA00022692"/>
    </source>
</evidence>
<dbReference type="GO" id="GO:0005509">
    <property type="term" value="F:calcium ion binding"/>
    <property type="evidence" value="ECO:0007669"/>
    <property type="project" value="InterPro"/>
</dbReference>
<dbReference type="GO" id="GO:0006457">
    <property type="term" value="P:protein folding"/>
    <property type="evidence" value="ECO:0007669"/>
    <property type="project" value="InterPro"/>
</dbReference>
<evidence type="ECO:0000256" key="12">
    <source>
        <dbReference type="ARBA" id="ARBA00023157"/>
    </source>
</evidence>
<dbReference type="GeneID" id="30981778"/>
<protein>
    <submittedName>
        <fullName evidence="20">Calreticulin-domain-containing protein</fullName>
    </submittedName>
</protein>
<dbReference type="GO" id="GO:0036503">
    <property type="term" value="P:ERAD pathway"/>
    <property type="evidence" value="ECO:0007669"/>
    <property type="project" value="TreeGrafter"/>
</dbReference>
<dbReference type="OrthoDB" id="1938156at2759"/>
<dbReference type="AlphaFoldDB" id="A0A1E4SHN6"/>
<dbReference type="Pfam" id="PF00262">
    <property type="entry name" value="Calreticulin"/>
    <property type="match status" value="1"/>
</dbReference>
<dbReference type="InterPro" id="IPR009033">
    <property type="entry name" value="Calreticulin/calnexin_P_dom_sf"/>
</dbReference>
<evidence type="ECO:0000256" key="17">
    <source>
        <dbReference type="PIRSR" id="PIRSR601580-3"/>
    </source>
</evidence>
<evidence type="ECO:0000256" key="19">
    <source>
        <dbReference type="SAM" id="MobiDB-lite"/>
    </source>
</evidence>
<dbReference type="SUPFAM" id="SSF49899">
    <property type="entry name" value="Concanavalin A-like lectins/glucanases"/>
    <property type="match status" value="2"/>
</dbReference>
<keyword evidence="14 18" id="KW-0143">Chaperone</keyword>
<dbReference type="InterPro" id="IPR001580">
    <property type="entry name" value="Calret/calnex"/>
</dbReference>
<feature type="compositionally biased region" description="Basic and acidic residues" evidence="19">
    <location>
        <begin position="238"/>
        <end position="252"/>
    </location>
</feature>
<keyword evidence="21" id="KW-1185">Reference proteome</keyword>